<feature type="region of interest" description="Disordered" evidence="1">
    <location>
        <begin position="182"/>
        <end position="211"/>
    </location>
</feature>
<protein>
    <submittedName>
        <fullName evidence="3">Aste57867_18560 protein</fullName>
    </submittedName>
</protein>
<evidence type="ECO:0000313" key="4">
    <source>
        <dbReference type="Proteomes" id="UP000332933"/>
    </source>
</evidence>
<reference evidence="2" key="2">
    <citation type="submission" date="2019-06" db="EMBL/GenBank/DDBJ databases">
        <title>Genomics analysis of Aphanomyces spp. identifies a new class of oomycete effector associated with host adaptation.</title>
        <authorList>
            <person name="Gaulin E."/>
        </authorList>
    </citation>
    <scope>NUCLEOTIDE SEQUENCE</scope>
    <source>
        <strain evidence="2">CBS 578.67</strain>
    </source>
</reference>
<feature type="compositionally biased region" description="Low complexity" evidence="1">
    <location>
        <begin position="26"/>
        <end position="41"/>
    </location>
</feature>
<accession>A0A485LAR7</accession>
<name>A0A485LAR7_9STRA</name>
<feature type="region of interest" description="Disordered" evidence="1">
    <location>
        <begin position="1"/>
        <end position="41"/>
    </location>
</feature>
<dbReference type="AlphaFoldDB" id="A0A485LAR7"/>
<evidence type="ECO:0000313" key="3">
    <source>
        <dbReference type="EMBL" id="VFT95296.1"/>
    </source>
</evidence>
<sequence length="283" mass="30725">MMQVGGQTTSPAPPTFLRRRQKRPRTTSASPSPAAKLLSRPCSIRPTLDALSFESTPPPATLSKVSTPAAALRLQAPPSNTPSLFDWCEGNEEPASPAGPMTLLSTLLSFPSSPMTSPRPLSRQLKSGIPISRHSSTANAVASVPQVEDAATLAAEATNTQTLPLHGPSRMDGMNTAAMPTTARACDAPEKRRSPSNLALPPQPVLSHESSAPSLLERRAFQWCEAREESDTFLLDERVFYRLVLLIAKDPAMEAMLEQVWRRLGRTMWIDFAKPRSDAIVHL</sequence>
<keyword evidence="4" id="KW-1185">Reference proteome</keyword>
<evidence type="ECO:0000256" key="1">
    <source>
        <dbReference type="SAM" id="MobiDB-lite"/>
    </source>
</evidence>
<gene>
    <name evidence="3" type="primary">Aste57867_18560</name>
    <name evidence="2" type="ORF">As57867_018498</name>
    <name evidence="3" type="ORF">ASTE57867_18560</name>
</gene>
<reference evidence="3 4" key="1">
    <citation type="submission" date="2019-03" db="EMBL/GenBank/DDBJ databases">
        <authorList>
            <person name="Gaulin E."/>
            <person name="Dumas B."/>
        </authorList>
    </citation>
    <scope>NUCLEOTIDE SEQUENCE [LARGE SCALE GENOMIC DNA]</scope>
    <source>
        <strain evidence="3">CBS 568.67</strain>
    </source>
</reference>
<proteinExistence type="predicted"/>
<evidence type="ECO:0000313" key="2">
    <source>
        <dbReference type="EMBL" id="KAF0690051.1"/>
    </source>
</evidence>
<dbReference type="EMBL" id="CAADRA010006417">
    <property type="protein sequence ID" value="VFT95296.1"/>
    <property type="molecule type" value="Genomic_DNA"/>
</dbReference>
<dbReference type="Proteomes" id="UP000332933">
    <property type="component" value="Unassembled WGS sequence"/>
</dbReference>
<organism evidence="3 4">
    <name type="scientific">Aphanomyces stellatus</name>
    <dbReference type="NCBI Taxonomy" id="120398"/>
    <lineage>
        <taxon>Eukaryota</taxon>
        <taxon>Sar</taxon>
        <taxon>Stramenopiles</taxon>
        <taxon>Oomycota</taxon>
        <taxon>Saprolegniomycetes</taxon>
        <taxon>Saprolegniales</taxon>
        <taxon>Verrucalvaceae</taxon>
        <taxon>Aphanomyces</taxon>
    </lineage>
</organism>
<dbReference type="EMBL" id="VJMH01006396">
    <property type="protein sequence ID" value="KAF0690051.1"/>
    <property type="molecule type" value="Genomic_DNA"/>
</dbReference>
<feature type="compositionally biased region" description="Polar residues" evidence="1">
    <location>
        <begin position="1"/>
        <end position="10"/>
    </location>
</feature>